<dbReference type="Pfam" id="PF04577">
    <property type="entry name" value="Glyco_transf_61"/>
    <property type="match status" value="1"/>
</dbReference>
<dbReference type="EMBL" id="CAUYUJ010014414">
    <property type="protein sequence ID" value="CAK0840942.1"/>
    <property type="molecule type" value="Genomic_DNA"/>
</dbReference>
<name>A0ABN9T784_9DINO</name>
<dbReference type="InterPro" id="IPR007657">
    <property type="entry name" value="Glycosyltransferase_61"/>
</dbReference>
<reference evidence="5" key="1">
    <citation type="submission" date="2023-10" db="EMBL/GenBank/DDBJ databases">
        <authorList>
            <person name="Chen Y."/>
            <person name="Shah S."/>
            <person name="Dougan E. K."/>
            <person name="Thang M."/>
            <person name="Chan C."/>
        </authorList>
    </citation>
    <scope>NUCLEOTIDE SEQUENCE [LARGE SCALE GENOMIC DNA]</scope>
</reference>
<keyword evidence="1" id="KW-0328">Glycosyltransferase</keyword>
<feature type="domain" description="Glycosyltransferase 61 catalytic" evidence="4">
    <location>
        <begin position="120"/>
        <end position="259"/>
    </location>
</feature>
<evidence type="ECO:0000256" key="3">
    <source>
        <dbReference type="ARBA" id="ARBA00023180"/>
    </source>
</evidence>
<gene>
    <name evidence="5" type="ORF">PCOR1329_LOCUS36266</name>
</gene>
<keyword evidence="3" id="KW-0325">Glycoprotein</keyword>
<evidence type="ECO:0000256" key="1">
    <source>
        <dbReference type="ARBA" id="ARBA00022676"/>
    </source>
</evidence>
<keyword evidence="6" id="KW-1185">Reference proteome</keyword>
<protein>
    <recommendedName>
        <fullName evidence="4">Glycosyltransferase 61 catalytic domain-containing protein</fullName>
    </recommendedName>
</protein>
<evidence type="ECO:0000259" key="4">
    <source>
        <dbReference type="Pfam" id="PF04577"/>
    </source>
</evidence>
<dbReference type="Proteomes" id="UP001189429">
    <property type="component" value="Unassembled WGS sequence"/>
</dbReference>
<evidence type="ECO:0000313" key="5">
    <source>
        <dbReference type="EMBL" id="CAK0840942.1"/>
    </source>
</evidence>
<dbReference type="InterPro" id="IPR049625">
    <property type="entry name" value="Glyco_transf_61_cat"/>
</dbReference>
<accession>A0ABN9T784</accession>
<sequence>MTFTDRNDLNATSLRYTFEHFLKITPMTLPMKQAQIPGSTVLFTASHSKRYLRWNNIAHFANELIHLANFVDGYGHEFAERALVWQAPESLFTGAGSGFTTDWYIQSVRSLLLHGEIANTTPFIYTCDQVPLTTGKEHALCFERLVAFAEPRISEFNPSVCNHFKSRVYHRFGLSPAPDVSSHVLVLIRTDGQGWSNHDEAAEEIARYTKRVGGTIITAFLNRSRMTLKEQVRWFMDSGVVVTTHGAHEMNLMFARAGSFHIEYFKQNHVSGTFRKVAVSCGIRYIAAHAKGTRFSLHTWTRKYLDIPMPLDFHLELQPALQFALGVDVQGIQENAPNTHPVMIRTVSEGWMCADDSEAAAELYDGSSNHSRC</sequence>
<proteinExistence type="predicted"/>
<organism evidence="5 6">
    <name type="scientific">Prorocentrum cordatum</name>
    <dbReference type="NCBI Taxonomy" id="2364126"/>
    <lineage>
        <taxon>Eukaryota</taxon>
        <taxon>Sar</taxon>
        <taxon>Alveolata</taxon>
        <taxon>Dinophyceae</taxon>
        <taxon>Prorocentrales</taxon>
        <taxon>Prorocentraceae</taxon>
        <taxon>Prorocentrum</taxon>
    </lineage>
</organism>
<evidence type="ECO:0000256" key="2">
    <source>
        <dbReference type="ARBA" id="ARBA00022679"/>
    </source>
</evidence>
<keyword evidence="2" id="KW-0808">Transferase</keyword>
<evidence type="ECO:0000313" key="6">
    <source>
        <dbReference type="Proteomes" id="UP001189429"/>
    </source>
</evidence>
<dbReference type="PANTHER" id="PTHR20961">
    <property type="entry name" value="GLYCOSYLTRANSFERASE"/>
    <property type="match status" value="1"/>
</dbReference>
<comment type="caution">
    <text evidence="5">The sequence shown here is derived from an EMBL/GenBank/DDBJ whole genome shotgun (WGS) entry which is preliminary data.</text>
</comment>